<gene>
    <name evidence="3" type="ORF">ACFSCV_02685</name>
</gene>
<dbReference type="PROSITE" id="PS51257">
    <property type="entry name" value="PROKAR_LIPOPROTEIN"/>
    <property type="match status" value="1"/>
</dbReference>
<evidence type="ECO:0000256" key="1">
    <source>
        <dbReference type="SAM" id="SignalP"/>
    </source>
</evidence>
<dbReference type="EMBL" id="JBHUER010000002">
    <property type="protein sequence ID" value="MFD1701902.1"/>
    <property type="molecule type" value="Genomic_DNA"/>
</dbReference>
<keyword evidence="3" id="KW-0449">Lipoprotein</keyword>
<dbReference type="InterPro" id="IPR005586">
    <property type="entry name" value="ABC_trans_aux"/>
</dbReference>
<comment type="caution">
    <text evidence="3">The sequence shown here is derived from an EMBL/GenBank/DDBJ whole genome shotgun (WGS) entry which is preliminary data.</text>
</comment>
<feature type="signal peptide" evidence="1">
    <location>
        <begin position="1"/>
        <end position="27"/>
    </location>
</feature>
<protein>
    <submittedName>
        <fullName evidence="3">ABC-type transport auxiliary lipoprotein family protein</fullName>
    </submittedName>
</protein>
<name>A0ABW4K2F4_9HYPH</name>
<evidence type="ECO:0000313" key="4">
    <source>
        <dbReference type="Proteomes" id="UP001597308"/>
    </source>
</evidence>
<evidence type="ECO:0000259" key="2">
    <source>
        <dbReference type="Pfam" id="PF03886"/>
    </source>
</evidence>
<sequence length="203" mass="21391">MARSSLRTAAARMALVAALGLTLSGCAGLLAGSPDATYDLTAPSDLPRGGGQRGVLVVAEPVAVAVIDGQRIVVKPNEGQVTYLPKSQWSDRLPKLLQARIIESYENAARLRSVGRPGDRLAPDFQLVTELRAFEIRAATGEAVVELTAKIINDKTGKIVAGEVFVARQPLAGAVDGPTATRALDQALRRVLTGLVSWTGQQL</sequence>
<feature type="domain" description="ABC-type transport auxiliary lipoprotein component" evidence="2">
    <location>
        <begin position="38"/>
        <end position="192"/>
    </location>
</feature>
<dbReference type="Pfam" id="PF03886">
    <property type="entry name" value="ABC_trans_aux"/>
    <property type="match status" value="1"/>
</dbReference>
<dbReference type="SUPFAM" id="SSF159594">
    <property type="entry name" value="XCC0632-like"/>
    <property type="match status" value="1"/>
</dbReference>
<proteinExistence type="predicted"/>
<dbReference type="Gene3D" id="3.40.50.10610">
    <property type="entry name" value="ABC-type transport auxiliary lipoprotein component"/>
    <property type="match status" value="1"/>
</dbReference>
<evidence type="ECO:0000313" key="3">
    <source>
        <dbReference type="EMBL" id="MFD1701902.1"/>
    </source>
</evidence>
<dbReference type="RefSeq" id="WP_378796766.1">
    <property type="nucleotide sequence ID" value="NZ_JBHUER010000002.1"/>
</dbReference>
<feature type="chain" id="PRO_5047226873" evidence="1">
    <location>
        <begin position="28"/>
        <end position="203"/>
    </location>
</feature>
<keyword evidence="4" id="KW-1185">Reference proteome</keyword>
<dbReference type="Proteomes" id="UP001597308">
    <property type="component" value="Unassembled WGS sequence"/>
</dbReference>
<reference evidence="4" key="1">
    <citation type="journal article" date="2019" name="Int. J. Syst. Evol. Microbiol.">
        <title>The Global Catalogue of Microorganisms (GCM) 10K type strain sequencing project: providing services to taxonomists for standard genome sequencing and annotation.</title>
        <authorList>
            <consortium name="The Broad Institute Genomics Platform"/>
            <consortium name="The Broad Institute Genome Sequencing Center for Infectious Disease"/>
            <person name="Wu L."/>
            <person name="Ma J."/>
        </authorList>
    </citation>
    <scope>NUCLEOTIDE SEQUENCE [LARGE SCALE GENOMIC DNA]</scope>
    <source>
        <strain evidence="4">KCTC 23707</strain>
    </source>
</reference>
<keyword evidence="1" id="KW-0732">Signal</keyword>
<organism evidence="3 4">
    <name type="scientific">Methylopila henanensis</name>
    <dbReference type="NCBI Taxonomy" id="873516"/>
    <lineage>
        <taxon>Bacteria</taxon>
        <taxon>Pseudomonadati</taxon>
        <taxon>Pseudomonadota</taxon>
        <taxon>Alphaproteobacteria</taxon>
        <taxon>Hyphomicrobiales</taxon>
        <taxon>Methylopilaceae</taxon>
        <taxon>Methylopila</taxon>
    </lineage>
</organism>
<accession>A0ABW4K2F4</accession>